<sequence length="552" mass="57039">GEAGALARLAMEEARLGLMKVDALAGERKAAKKKSAKKPAGAPKGEKKGGAAPPPAAPGAAAPGQGEAASGPAPEAAPGPAPEAAPAPAPEPEPAPAPEAAPAPEPAPPSEPAPEPAPAAAPPAPPAPTSAPISAPASAPASAPTSAPASAPTSVPAPAPAPEPLVKDEEILQFVKDSLSAVYHIHPPALSSLLSFPSSVAALDATHKKLLASKSVEYVLLKEILGLQPNFVLPEAFAQVWTRTVRDIGGAIGWEEMEKACRDADPAKGEESEGALPFPLRSPYSLVPSADGFYYEPVSQPKDPAAPFDREALISRARSNSALMKNLYRGSKRAAPDENEGYPPYSDAVTSPQSTKKRKSLAVLNQMGIQTASGGVATNLHNVVGQPVSEPRPYSDSGVAPGGTMASQRAATTQVVYTKSIEWSSITKLFRPVSMVEEEGDMETRGEANIVNMRDNLLHAPTFRKIEEGADDEEEGDGEEEEDISDEAVLARHTEVLARMREKIEIIRNARGRGRGGGNLSFGVPMATVASVSTKATKQQPPPPPPGAGGAK</sequence>
<reference evidence="2 3" key="1">
    <citation type="journal article" date="2023" name="Commun. Biol.">
        <title>Genome analysis of Parmales, the sister group of diatoms, reveals the evolutionary specialization of diatoms from phago-mixotrophs to photoautotrophs.</title>
        <authorList>
            <person name="Ban H."/>
            <person name="Sato S."/>
            <person name="Yoshikawa S."/>
            <person name="Yamada K."/>
            <person name="Nakamura Y."/>
            <person name="Ichinomiya M."/>
            <person name="Sato N."/>
            <person name="Blanc-Mathieu R."/>
            <person name="Endo H."/>
            <person name="Kuwata A."/>
            <person name="Ogata H."/>
        </authorList>
    </citation>
    <scope>NUCLEOTIDE SEQUENCE [LARGE SCALE GENOMIC DNA]</scope>
</reference>
<name>A0ABQ6ML98_9STRA</name>
<feature type="region of interest" description="Disordered" evidence="1">
    <location>
        <begin position="332"/>
        <end position="354"/>
    </location>
</feature>
<feature type="compositionally biased region" description="Pro residues" evidence="1">
    <location>
        <begin position="540"/>
        <end position="552"/>
    </location>
</feature>
<evidence type="ECO:0000313" key="2">
    <source>
        <dbReference type="EMBL" id="GMI27973.1"/>
    </source>
</evidence>
<organism evidence="2 3">
    <name type="scientific">Tetraparma gracilis</name>
    <dbReference type="NCBI Taxonomy" id="2962635"/>
    <lineage>
        <taxon>Eukaryota</taxon>
        <taxon>Sar</taxon>
        <taxon>Stramenopiles</taxon>
        <taxon>Ochrophyta</taxon>
        <taxon>Bolidophyceae</taxon>
        <taxon>Parmales</taxon>
        <taxon>Triparmaceae</taxon>
        <taxon>Tetraparma</taxon>
    </lineage>
</organism>
<protein>
    <submittedName>
        <fullName evidence="2">Uncharacterized protein</fullName>
    </submittedName>
</protein>
<feature type="compositionally biased region" description="Low complexity" evidence="1">
    <location>
        <begin position="58"/>
        <end position="74"/>
    </location>
</feature>
<dbReference type="Proteomes" id="UP001165060">
    <property type="component" value="Unassembled WGS sequence"/>
</dbReference>
<feature type="compositionally biased region" description="Low complexity" evidence="1">
    <location>
        <begin position="130"/>
        <end position="154"/>
    </location>
</feature>
<evidence type="ECO:0000313" key="3">
    <source>
        <dbReference type="Proteomes" id="UP001165060"/>
    </source>
</evidence>
<feature type="region of interest" description="Disordered" evidence="1">
    <location>
        <begin position="531"/>
        <end position="552"/>
    </location>
</feature>
<feature type="region of interest" description="Disordered" evidence="1">
    <location>
        <begin position="465"/>
        <end position="487"/>
    </location>
</feature>
<keyword evidence="3" id="KW-1185">Reference proteome</keyword>
<dbReference type="InterPro" id="IPR051187">
    <property type="entry name" value="Pre-mRNA_3'-end_processing_reg"/>
</dbReference>
<dbReference type="EMBL" id="BRYB01004249">
    <property type="protein sequence ID" value="GMI27973.1"/>
    <property type="molecule type" value="Genomic_DNA"/>
</dbReference>
<dbReference type="PANTHER" id="PTHR13484:SF0">
    <property type="entry name" value="PRE-MRNA 3'-END-PROCESSING FACTOR FIP1"/>
    <property type="match status" value="1"/>
</dbReference>
<evidence type="ECO:0000256" key="1">
    <source>
        <dbReference type="SAM" id="MobiDB-lite"/>
    </source>
</evidence>
<comment type="caution">
    <text evidence="2">The sequence shown here is derived from an EMBL/GenBank/DDBJ whole genome shotgun (WGS) entry which is preliminary data.</text>
</comment>
<proteinExistence type="predicted"/>
<feature type="region of interest" description="Disordered" evidence="1">
    <location>
        <begin position="26"/>
        <end position="162"/>
    </location>
</feature>
<feature type="compositionally biased region" description="Acidic residues" evidence="1">
    <location>
        <begin position="469"/>
        <end position="486"/>
    </location>
</feature>
<gene>
    <name evidence="2" type="ORF">TeGR_g5857</name>
</gene>
<accession>A0ABQ6ML98</accession>
<feature type="compositionally biased region" description="Pro residues" evidence="1">
    <location>
        <begin position="75"/>
        <end position="129"/>
    </location>
</feature>
<dbReference type="PANTHER" id="PTHR13484">
    <property type="entry name" value="FIP1-LIKE 1 PROTEIN"/>
    <property type="match status" value="1"/>
</dbReference>
<feature type="non-terminal residue" evidence="2">
    <location>
        <position position="1"/>
    </location>
</feature>